<dbReference type="OrthoDB" id="9795085at2"/>
<gene>
    <name evidence="5" type="primary">tam</name>
    <name evidence="6" type="ORF">SAMN05216561_107181</name>
</gene>
<dbReference type="InterPro" id="IPR023506">
    <property type="entry name" value="Trans-aconitate_MeTrfase"/>
</dbReference>
<comment type="catalytic activity">
    <reaction evidence="5">
        <text>trans-aconitate + S-adenosyl-L-methionine = (E)-3-(methoxycarbonyl)pent-2-enedioate + S-adenosyl-L-homocysteine</text>
        <dbReference type="Rhea" id="RHEA:14969"/>
        <dbReference type="ChEBI" id="CHEBI:15708"/>
        <dbReference type="ChEBI" id="CHEBI:57470"/>
        <dbReference type="ChEBI" id="CHEBI:57856"/>
        <dbReference type="ChEBI" id="CHEBI:59789"/>
        <dbReference type="EC" id="2.1.1.144"/>
    </reaction>
</comment>
<dbReference type="Proteomes" id="UP000198649">
    <property type="component" value="Unassembled WGS sequence"/>
</dbReference>
<accession>A0A1I3HH20</accession>
<dbReference type="HAMAP" id="MF_00560">
    <property type="entry name" value="Tran_acon_Me_trans"/>
    <property type="match status" value="1"/>
</dbReference>
<evidence type="ECO:0000313" key="6">
    <source>
        <dbReference type="EMBL" id="SFI35026.1"/>
    </source>
</evidence>
<evidence type="ECO:0000256" key="3">
    <source>
        <dbReference type="ARBA" id="ARBA00022679"/>
    </source>
</evidence>
<reference evidence="6 7" key="1">
    <citation type="submission" date="2016-10" db="EMBL/GenBank/DDBJ databases">
        <authorList>
            <person name="de Groot N.N."/>
        </authorList>
    </citation>
    <scope>NUCLEOTIDE SEQUENCE [LARGE SCALE GENOMIC DNA]</scope>
    <source>
        <strain evidence="6 7">CGMCC 1.11156</strain>
    </source>
</reference>
<dbReference type="STRING" id="1005945.SAMN05216561_107181"/>
<protein>
    <recommendedName>
        <fullName evidence="5">Trans-aconitate 2-methyltransferase</fullName>
        <ecNumber evidence="5">2.1.1.144</ecNumber>
    </recommendedName>
</protein>
<dbReference type="InterPro" id="IPR029063">
    <property type="entry name" value="SAM-dependent_MTases_sf"/>
</dbReference>
<dbReference type="GO" id="GO:0030798">
    <property type="term" value="F:trans-aconitate 2-methyltransferase activity"/>
    <property type="evidence" value="ECO:0007669"/>
    <property type="project" value="UniProtKB-UniRule"/>
</dbReference>
<comment type="similarity">
    <text evidence="5">Belongs to the methyltransferase superfamily. Tam family.</text>
</comment>
<dbReference type="SUPFAM" id="SSF53335">
    <property type="entry name" value="S-adenosyl-L-methionine-dependent methyltransferases"/>
    <property type="match status" value="1"/>
</dbReference>
<dbReference type="Pfam" id="PF13489">
    <property type="entry name" value="Methyltransf_23"/>
    <property type="match status" value="1"/>
</dbReference>
<dbReference type="CDD" id="cd02440">
    <property type="entry name" value="AdoMet_MTases"/>
    <property type="match status" value="1"/>
</dbReference>
<keyword evidence="4 5" id="KW-0949">S-adenosyl-L-methionine</keyword>
<evidence type="ECO:0000313" key="7">
    <source>
        <dbReference type="Proteomes" id="UP000198649"/>
    </source>
</evidence>
<dbReference type="EMBL" id="FOQG01000007">
    <property type="protein sequence ID" value="SFI35026.1"/>
    <property type="molecule type" value="Genomic_DNA"/>
</dbReference>
<keyword evidence="3 5" id="KW-0808">Transferase</keyword>
<dbReference type="RefSeq" id="WP_091113200.1">
    <property type="nucleotide sequence ID" value="NZ_BKAF01000008.1"/>
</dbReference>
<dbReference type="AlphaFoldDB" id="A0A1I3HH20"/>
<dbReference type="GO" id="GO:0032259">
    <property type="term" value="P:methylation"/>
    <property type="evidence" value="ECO:0007669"/>
    <property type="project" value="UniProtKB-KW"/>
</dbReference>
<name>A0A1I3HH20_9ACTN</name>
<keyword evidence="7" id="KW-1185">Reference proteome</keyword>
<sequence>MPHSWDPQRYLTYADERGRPFVDLLSRVAAAAPAVVVDLGCGPGNLTRLLVERWPRAVVSGLDSSPEMIAAARSTEPRAAFEVADLREWTPEPGSVDVLVSNATLQWVPGHLELLPTLLRAVRPGGWLAFQVPANFDQPSHTLRAELADLPPYDEHTRGIASPASHDAAVYLGALSVLGCDVDAWETTYLHVLTGDDPVFTWVSGTGARPTLEALPPDLRTDFERDFKQRLRAAYPTRAGRVVLPFRRVFVVAQAPA</sequence>
<dbReference type="PANTHER" id="PTHR43861">
    <property type="entry name" value="TRANS-ACONITATE 2-METHYLTRANSFERASE-RELATED"/>
    <property type="match status" value="1"/>
</dbReference>
<comment type="subcellular location">
    <subcellularLocation>
        <location evidence="5">Cytoplasm</location>
    </subcellularLocation>
</comment>
<keyword evidence="1 5" id="KW-0963">Cytoplasm</keyword>
<evidence type="ECO:0000256" key="1">
    <source>
        <dbReference type="ARBA" id="ARBA00022490"/>
    </source>
</evidence>
<dbReference type="EC" id="2.1.1.144" evidence="5"/>
<dbReference type="GO" id="GO:0005737">
    <property type="term" value="C:cytoplasm"/>
    <property type="evidence" value="ECO:0007669"/>
    <property type="project" value="UniProtKB-SubCell"/>
</dbReference>
<dbReference type="Gene3D" id="1.10.150.290">
    <property type="entry name" value="S-adenosyl-L-methionine-dependent methyltransferases"/>
    <property type="match status" value="1"/>
</dbReference>
<dbReference type="PANTHER" id="PTHR43861:SF1">
    <property type="entry name" value="TRANS-ACONITATE 2-METHYLTRANSFERASE"/>
    <property type="match status" value="1"/>
</dbReference>
<evidence type="ECO:0000256" key="4">
    <source>
        <dbReference type="ARBA" id="ARBA00022691"/>
    </source>
</evidence>
<dbReference type="InterPro" id="IPR023149">
    <property type="entry name" value="Trans_acon_MeTrfase_C"/>
</dbReference>
<dbReference type="Gene3D" id="3.40.50.150">
    <property type="entry name" value="Vaccinia Virus protein VP39"/>
    <property type="match status" value="1"/>
</dbReference>
<proteinExistence type="inferred from homology"/>
<comment type="function">
    <text evidence="5">Catalyzes the S-adenosylmethionine monomethyl esterification of trans-aconitate.</text>
</comment>
<keyword evidence="2 5" id="KW-0489">Methyltransferase</keyword>
<evidence type="ECO:0000256" key="2">
    <source>
        <dbReference type="ARBA" id="ARBA00022603"/>
    </source>
</evidence>
<organism evidence="6 7">
    <name type="scientific">Nocardioides psychrotolerans</name>
    <dbReference type="NCBI Taxonomy" id="1005945"/>
    <lineage>
        <taxon>Bacteria</taxon>
        <taxon>Bacillati</taxon>
        <taxon>Actinomycetota</taxon>
        <taxon>Actinomycetes</taxon>
        <taxon>Propionibacteriales</taxon>
        <taxon>Nocardioidaceae</taxon>
        <taxon>Nocardioides</taxon>
    </lineage>
</organism>
<evidence type="ECO:0000256" key="5">
    <source>
        <dbReference type="HAMAP-Rule" id="MF_00560"/>
    </source>
</evidence>